<dbReference type="PANTHER" id="PTHR47481:SF10">
    <property type="entry name" value="COPIA-LIKE POLYPROTEIN_RETROTRANSPOSON"/>
    <property type="match status" value="1"/>
</dbReference>
<dbReference type="eggNOG" id="KOG0017">
    <property type="taxonomic scope" value="Eukaryota"/>
</dbReference>
<keyword evidence="3" id="KW-1185">Reference proteome</keyword>
<proteinExistence type="predicted"/>
<dbReference type="Pfam" id="PF14223">
    <property type="entry name" value="Retrotran_gag_2"/>
    <property type="match status" value="1"/>
</dbReference>
<accession>R0ETG3</accession>
<sequence length="360" mass="40398">MAAPTTGTSDKPFTISQIKAYIPIVLDLKKFNYDVWRELFETHCTTFGVLNHIDGTGVSTPDTEQSWKERDGLVKMWIYGTLSESLLDTVMTAKCTARDLWLTVENLFRDNKEARALQCDHELRTASIGDLSVHEYCLKLKTLSDLLANLDSPVSDRVLVMHLLNGLSDKYDNIINVIKHKTPFPTFATARSMLTMEEDRLAKQSKPLPSNNNSSSTPTVLYTASAQQHSQTQNQQGRGYNNRGRGNKHNRGRGRHNNNTSWQHQSYGPPQWPYGPSQWPLPYGFSPFSSPFPMPHAHHRQPAFPPSNGILGPAPQQRSSAEAHMIQSPYPSLQTVSPYLPSEITHAFNPMALQDPNNSS</sequence>
<dbReference type="Proteomes" id="UP000029121">
    <property type="component" value="Unassembled WGS sequence"/>
</dbReference>
<organism evidence="2 3">
    <name type="scientific">Capsella rubella</name>
    <dbReference type="NCBI Taxonomy" id="81985"/>
    <lineage>
        <taxon>Eukaryota</taxon>
        <taxon>Viridiplantae</taxon>
        <taxon>Streptophyta</taxon>
        <taxon>Embryophyta</taxon>
        <taxon>Tracheophyta</taxon>
        <taxon>Spermatophyta</taxon>
        <taxon>Magnoliopsida</taxon>
        <taxon>eudicotyledons</taxon>
        <taxon>Gunneridae</taxon>
        <taxon>Pentapetalae</taxon>
        <taxon>rosids</taxon>
        <taxon>malvids</taxon>
        <taxon>Brassicales</taxon>
        <taxon>Brassicaceae</taxon>
        <taxon>Camelineae</taxon>
        <taxon>Capsella</taxon>
    </lineage>
</organism>
<protein>
    <recommendedName>
        <fullName evidence="4">Retrotransposon gag domain-containing protein</fullName>
    </recommendedName>
</protein>
<feature type="non-terminal residue" evidence="2">
    <location>
        <position position="360"/>
    </location>
</feature>
<reference evidence="3" key="1">
    <citation type="journal article" date="2013" name="Nat. Genet.">
        <title>The Capsella rubella genome and the genomic consequences of rapid mating system evolution.</title>
        <authorList>
            <person name="Slotte T."/>
            <person name="Hazzouri K.M."/>
            <person name="Agren J.A."/>
            <person name="Koenig D."/>
            <person name="Maumus F."/>
            <person name="Guo Y.L."/>
            <person name="Steige K."/>
            <person name="Platts A.E."/>
            <person name="Escobar J.S."/>
            <person name="Newman L.K."/>
            <person name="Wang W."/>
            <person name="Mandakova T."/>
            <person name="Vello E."/>
            <person name="Smith L.M."/>
            <person name="Henz S.R."/>
            <person name="Steffen J."/>
            <person name="Takuno S."/>
            <person name="Brandvain Y."/>
            <person name="Coop G."/>
            <person name="Andolfatto P."/>
            <person name="Hu T.T."/>
            <person name="Blanchette M."/>
            <person name="Clark R.M."/>
            <person name="Quesneville H."/>
            <person name="Nordborg M."/>
            <person name="Gaut B.S."/>
            <person name="Lysak M.A."/>
            <person name="Jenkins J."/>
            <person name="Grimwood J."/>
            <person name="Chapman J."/>
            <person name="Prochnik S."/>
            <person name="Shu S."/>
            <person name="Rokhsar D."/>
            <person name="Schmutz J."/>
            <person name="Weigel D."/>
            <person name="Wright S.I."/>
        </authorList>
    </citation>
    <scope>NUCLEOTIDE SEQUENCE [LARGE SCALE GENOMIC DNA]</scope>
    <source>
        <strain evidence="3">cv. Monte Gargano</strain>
    </source>
</reference>
<dbReference type="AlphaFoldDB" id="R0ETG3"/>
<dbReference type="PANTHER" id="PTHR47481">
    <property type="match status" value="1"/>
</dbReference>
<evidence type="ECO:0000313" key="3">
    <source>
        <dbReference type="Proteomes" id="UP000029121"/>
    </source>
</evidence>
<evidence type="ECO:0000313" key="2">
    <source>
        <dbReference type="EMBL" id="EOA12046.1"/>
    </source>
</evidence>
<feature type="compositionally biased region" description="Low complexity" evidence="1">
    <location>
        <begin position="223"/>
        <end position="244"/>
    </location>
</feature>
<evidence type="ECO:0000256" key="1">
    <source>
        <dbReference type="SAM" id="MobiDB-lite"/>
    </source>
</evidence>
<feature type="region of interest" description="Disordered" evidence="1">
    <location>
        <begin position="223"/>
        <end position="269"/>
    </location>
</feature>
<feature type="region of interest" description="Disordered" evidence="1">
    <location>
        <begin position="199"/>
        <end position="218"/>
    </location>
</feature>
<name>R0ETG3_9BRAS</name>
<gene>
    <name evidence="2" type="ORF">CARUB_v10007973mg</name>
</gene>
<dbReference type="EMBL" id="KB870938">
    <property type="protein sequence ID" value="EOA12046.1"/>
    <property type="molecule type" value="Genomic_DNA"/>
</dbReference>
<feature type="compositionally biased region" description="Basic residues" evidence="1">
    <location>
        <begin position="245"/>
        <end position="256"/>
    </location>
</feature>
<evidence type="ECO:0008006" key="4">
    <source>
        <dbReference type="Google" id="ProtNLM"/>
    </source>
</evidence>